<dbReference type="RefSeq" id="WP_141815081.1">
    <property type="nucleotide sequence ID" value="NZ_VFPL01000001.1"/>
</dbReference>
<evidence type="ECO:0000256" key="1">
    <source>
        <dbReference type="SAM" id="MobiDB-lite"/>
    </source>
</evidence>
<protein>
    <submittedName>
        <fullName evidence="2">Peptidoglycan-binding protein</fullName>
    </submittedName>
</protein>
<dbReference type="Proteomes" id="UP000322918">
    <property type="component" value="Unassembled WGS sequence"/>
</dbReference>
<organism evidence="2 3">
    <name type="scientific">Arcticibacter tournemirensis</name>
    <dbReference type="NCBI Taxonomy" id="699437"/>
    <lineage>
        <taxon>Bacteria</taxon>
        <taxon>Pseudomonadati</taxon>
        <taxon>Bacteroidota</taxon>
        <taxon>Sphingobacteriia</taxon>
        <taxon>Sphingobacteriales</taxon>
        <taxon>Sphingobacteriaceae</taxon>
        <taxon>Arcticibacter</taxon>
    </lineage>
</organism>
<keyword evidence="3" id="KW-1185">Reference proteome</keyword>
<dbReference type="AlphaFoldDB" id="A0A5M9GPK3"/>
<sequence>MKTIILFILLGSVAFRPATHNIQPAIHRLRQIYTAELGVREATGRNDGSRVEGYLRYVGLKKGDPWCAAFVCYCLGKAGVANPRTGYCPSLFPAAKVVWSRKSRVEGSRLKVESTQPTTRNLQPSSCNSQPATHNPYSGDVFGIYFPEKGRIAHVGFVDEWGDKYVITVEGNTNEAGSREGDGVYRKRRLISSVYQVARYLN</sequence>
<name>A0A5M9GPK3_9SPHI</name>
<proteinExistence type="predicted"/>
<feature type="compositionally biased region" description="Polar residues" evidence="1">
    <location>
        <begin position="113"/>
        <end position="133"/>
    </location>
</feature>
<comment type="caution">
    <text evidence="2">The sequence shown here is derived from an EMBL/GenBank/DDBJ whole genome shotgun (WGS) entry which is preliminary data.</text>
</comment>
<evidence type="ECO:0000313" key="3">
    <source>
        <dbReference type="Proteomes" id="UP000322918"/>
    </source>
</evidence>
<evidence type="ECO:0000313" key="2">
    <source>
        <dbReference type="EMBL" id="KAA8475675.1"/>
    </source>
</evidence>
<reference evidence="2 3" key="1">
    <citation type="submission" date="2019-09" db="EMBL/GenBank/DDBJ databases">
        <title>Pararcticibacter amylolyticus gen. nov., sp. nov., isolated from a rottenly hemp rope, and reclassification of Pedobacter tournemirensis as Pararcticibacter tournemirensis comb. nov.</title>
        <authorList>
            <person name="Cai Y."/>
        </authorList>
    </citation>
    <scope>NUCLEOTIDE SEQUENCE [LARGE SCALE GENOMIC DNA]</scope>
    <source>
        <strain evidence="2 3">TF5-37.2-LB10</strain>
    </source>
</reference>
<dbReference type="EMBL" id="VWNE01000051">
    <property type="protein sequence ID" value="KAA8475675.1"/>
    <property type="molecule type" value="Genomic_DNA"/>
</dbReference>
<accession>A0A5M9GPK3</accession>
<gene>
    <name evidence="2" type="ORF">F1649_21275</name>
</gene>
<dbReference type="OrthoDB" id="9813532at2"/>
<feature type="region of interest" description="Disordered" evidence="1">
    <location>
        <begin position="109"/>
        <end position="133"/>
    </location>
</feature>